<sequence>MKRQRRNYKSKPANFVIGIYYNSKSSFIDSLSITQVLFSNKFIVTASATAPIFANKLCLQGVLAGYCYLLSAILMVLSIELIIQLLGICYFFGI</sequence>
<keyword evidence="1" id="KW-1133">Transmembrane helix</keyword>
<evidence type="ECO:0000313" key="3">
    <source>
        <dbReference type="Proteomes" id="UP001064489"/>
    </source>
</evidence>
<dbReference type="Proteomes" id="UP001064489">
    <property type="component" value="Chromosome 4"/>
</dbReference>
<comment type="caution">
    <text evidence="2">The sequence shown here is derived from an EMBL/GenBank/DDBJ whole genome shotgun (WGS) entry which is preliminary data.</text>
</comment>
<accession>A0AAD5J0P7</accession>
<name>A0AAD5J0P7_ACENE</name>
<keyword evidence="1" id="KW-0812">Transmembrane</keyword>
<feature type="transmembrane region" description="Helical" evidence="1">
    <location>
        <begin position="66"/>
        <end position="93"/>
    </location>
</feature>
<dbReference type="AlphaFoldDB" id="A0AAD5J0P7"/>
<keyword evidence="1" id="KW-0472">Membrane</keyword>
<reference evidence="2" key="1">
    <citation type="journal article" date="2022" name="Plant J.">
        <title>Strategies of tolerance reflected in two North American maple genomes.</title>
        <authorList>
            <person name="McEvoy S.L."/>
            <person name="Sezen U.U."/>
            <person name="Trouern-Trend A."/>
            <person name="McMahon S.M."/>
            <person name="Schaberg P.G."/>
            <person name="Yang J."/>
            <person name="Wegrzyn J.L."/>
            <person name="Swenson N.G."/>
        </authorList>
    </citation>
    <scope>NUCLEOTIDE SEQUENCE</scope>
    <source>
        <strain evidence="2">91603</strain>
    </source>
</reference>
<reference evidence="2" key="2">
    <citation type="submission" date="2023-02" db="EMBL/GenBank/DDBJ databases">
        <authorList>
            <person name="Swenson N.G."/>
            <person name="Wegrzyn J.L."/>
            <person name="Mcevoy S.L."/>
        </authorList>
    </citation>
    <scope>NUCLEOTIDE SEQUENCE</scope>
    <source>
        <strain evidence="2">91603</strain>
        <tissue evidence="2">Leaf</tissue>
    </source>
</reference>
<organism evidence="2 3">
    <name type="scientific">Acer negundo</name>
    <name type="common">Box elder</name>
    <dbReference type="NCBI Taxonomy" id="4023"/>
    <lineage>
        <taxon>Eukaryota</taxon>
        <taxon>Viridiplantae</taxon>
        <taxon>Streptophyta</taxon>
        <taxon>Embryophyta</taxon>
        <taxon>Tracheophyta</taxon>
        <taxon>Spermatophyta</taxon>
        <taxon>Magnoliopsida</taxon>
        <taxon>eudicotyledons</taxon>
        <taxon>Gunneridae</taxon>
        <taxon>Pentapetalae</taxon>
        <taxon>rosids</taxon>
        <taxon>malvids</taxon>
        <taxon>Sapindales</taxon>
        <taxon>Sapindaceae</taxon>
        <taxon>Hippocastanoideae</taxon>
        <taxon>Acereae</taxon>
        <taxon>Acer</taxon>
    </lineage>
</organism>
<keyword evidence="3" id="KW-1185">Reference proteome</keyword>
<gene>
    <name evidence="2" type="ORF">LWI28_022950</name>
</gene>
<dbReference type="EMBL" id="JAJSOW010000101">
    <property type="protein sequence ID" value="KAI9182190.1"/>
    <property type="molecule type" value="Genomic_DNA"/>
</dbReference>
<protein>
    <submittedName>
        <fullName evidence="2">Uncharacterized protein</fullName>
    </submittedName>
</protein>
<evidence type="ECO:0000313" key="2">
    <source>
        <dbReference type="EMBL" id="KAI9182190.1"/>
    </source>
</evidence>
<proteinExistence type="predicted"/>
<evidence type="ECO:0000256" key="1">
    <source>
        <dbReference type="SAM" id="Phobius"/>
    </source>
</evidence>